<protein>
    <submittedName>
        <fullName evidence="1">Uncharacterized protein</fullName>
    </submittedName>
</protein>
<sequence>MSIFLKIAALVVFLVITWLIVHLSSKGNRVAGQIRGHNYHITFKNYPTIDLRENKSMMQNISIISHPSDNSYSVTSHLNGKELKEMLKNQYQLSDSDLIVDTLAYRFPTQ</sequence>
<dbReference type="EMBL" id="WLXI01000057">
    <property type="protein sequence ID" value="MTD02391.1"/>
    <property type="molecule type" value="Genomic_DNA"/>
</dbReference>
<name>A0A6L6GAL2_STRUB</name>
<proteinExistence type="predicted"/>
<evidence type="ECO:0000313" key="1">
    <source>
        <dbReference type="EMBL" id="MTD02391.1"/>
    </source>
</evidence>
<dbReference type="Proteomes" id="UP000483839">
    <property type="component" value="Unassembled WGS sequence"/>
</dbReference>
<gene>
    <name evidence="1" type="ORF">GKS16_08940</name>
</gene>
<reference evidence="1 2" key="1">
    <citation type="submission" date="2019-11" db="EMBL/GenBank/DDBJ databases">
        <title>Streptococcus uberis isolated from clinical mastitis cases on a southeastern Queensland dairy.</title>
        <authorList>
            <person name="Workentine M.L."/>
            <person name="Price R."/>
            <person name="Olchowy T."/>
        </authorList>
    </citation>
    <scope>NUCLEOTIDE SEQUENCE [LARGE SCALE GENOMIC DNA]</scope>
    <source>
        <strain evidence="1 2">OLC4459-A17</strain>
    </source>
</reference>
<dbReference type="RefSeq" id="WP_012657997.1">
    <property type="nucleotide sequence ID" value="NZ_BAABQC010000002.1"/>
</dbReference>
<organism evidence="1 2">
    <name type="scientific">Streptococcus uberis</name>
    <dbReference type="NCBI Taxonomy" id="1349"/>
    <lineage>
        <taxon>Bacteria</taxon>
        <taxon>Bacillati</taxon>
        <taxon>Bacillota</taxon>
        <taxon>Bacilli</taxon>
        <taxon>Lactobacillales</taxon>
        <taxon>Streptococcaceae</taxon>
        <taxon>Streptococcus</taxon>
    </lineage>
</organism>
<evidence type="ECO:0000313" key="2">
    <source>
        <dbReference type="Proteomes" id="UP000483839"/>
    </source>
</evidence>
<comment type="caution">
    <text evidence="1">The sequence shown here is derived from an EMBL/GenBank/DDBJ whole genome shotgun (WGS) entry which is preliminary data.</text>
</comment>
<accession>A0A6L6GAL2</accession>
<dbReference type="AlphaFoldDB" id="A0A6L6GAL2"/>